<comment type="caution">
    <text evidence="4">The sequence shown here is derived from an EMBL/GenBank/DDBJ whole genome shotgun (WGS) entry which is preliminary data.</text>
</comment>
<evidence type="ECO:0000313" key="4">
    <source>
        <dbReference type="EMBL" id="NMF93787.1"/>
    </source>
</evidence>
<keyword evidence="3" id="KW-0732">Signal</keyword>
<evidence type="ECO:0000256" key="2">
    <source>
        <dbReference type="ARBA" id="ARBA00022801"/>
    </source>
</evidence>
<dbReference type="Pfam" id="PF00545">
    <property type="entry name" value="Ribonuclease"/>
    <property type="match status" value="1"/>
</dbReference>
<gene>
    <name evidence="4" type="ORF">GO608_10665</name>
</gene>
<dbReference type="Gene3D" id="3.10.450.30">
    <property type="entry name" value="Microbial ribonucleases"/>
    <property type="match status" value="1"/>
</dbReference>
<evidence type="ECO:0000313" key="5">
    <source>
        <dbReference type="Proteomes" id="UP000601990"/>
    </source>
</evidence>
<evidence type="ECO:0000256" key="3">
    <source>
        <dbReference type="SAM" id="SignalP"/>
    </source>
</evidence>
<keyword evidence="1" id="KW-0540">Nuclease</keyword>
<dbReference type="EMBL" id="WTVH01000018">
    <property type="protein sequence ID" value="NMF93787.1"/>
    <property type="molecule type" value="Genomic_DNA"/>
</dbReference>
<feature type="signal peptide" evidence="3">
    <location>
        <begin position="1"/>
        <end position="23"/>
    </location>
</feature>
<name>A0ABX1N3G3_9RHOO</name>
<proteinExistence type="predicted"/>
<dbReference type="Proteomes" id="UP000601990">
    <property type="component" value="Unassembled WGS sequence"/>
</dbReference>
<reference evidence="4" key="1">
    <citation type="submission" date="2019-12" db="EMBL/GenBank/DDBJ databases">
        <title>Comparative genomics gives insights into the taxonomy of the Azoarcus-Aromatoleum group and reveals separate origins of nif in the plant-associated Azoarcus and non-plant-associated Aromatoleum sub-groups.</title>
        <authorList>
            <person name="Lafos M."/>
            <person name="Maluk M."/>
            <person name="Batista M."/>
            <person name="Junghare M."/>
            <person name="Carmona M."/>
            <person name="Faoro H."/>
            <person name="Cruz L.M."/>
            <person name="Battistoni F."/>
            <person name="De Souza E."/>
            <person name="Pedrosa F."/>
            <person name="Chen W.-M."/>
            <person name="Poole P.S."/>
            <person name="Dixon R.A."/>
            <person name="James E.K."/>
        </authorList>
    </citation>
    <scope>NUCLEOTIDE SEQUENCE</scope>
    <source>
        <strain evidence="4">U120</strain>
    </source>
</reference>
<keyword evidence="5" id="KW-1185">Reference proteome</keyword>
<protein>
    <submittedName>
        <fullName evidence="4">Ribonuclease</fullName>
    </submittedName>
</protein>
<evidence type="ECO:0000256" key="1">
    <source>
        <dbReference type="ARBA" id="ARBA00022722"/>
    </source>
</evidence>
<dbReference type="InterPro" id="IPR016191">
    <property type="entry name" value="Ribonuclease/ribotoxin"/>
</dbReference>
<sequence>MRRLALRFLLFLAATLVALPACTRDAPPAAGLHGLPPEAIATLQLIERGGPFPYRRDGVVFQNRERLLPQRPRGYYREYTVPTPGSRDRGARRLVTGGDPPAVFYYTDDHYRSFRRIQPQP</sequence>
<dbReference type="InterPro" id="IPR000026">
    <property type="entry name" value="N1-like"/>
</dbReference>
<keyword evidence="2" id="KW-0378">Hydrolase</keyword>
<accession>A0ABX1N3G3</accession>
<dbReference type="RefSeq" id="WP_169199044.1">
    <property type="nucleotide sequence ID" value="NZ_WTVH02000009.1"/>
</dbReference>
<dbReference type="SUPFAM" id="SSF53933">
    <property type="entry name" value="Microbial ribonucleases"/>
    <property type="match status" value="1"/>
</dbReference>
<organism evidence="4 5">
    <name type="scientific">Aromatoleum buckelii</name>
    <dbReference type="NCBI Taxonomy" id="200254"/>
    <lineage>
        <taxon>Bacteria</taxon>
        <taxon>Pseudomonadati</taxon>
        <taxon>Pseudomonadota</taxon>
        <taxon>Betaproteobacteria</taxon>
        <taxon>Rhodocyclales</taxon>
        <taxon>Rhodocyclaceae</taxon>
        <taxon>Aromatoleum</taxon>
    </lineage>
</organism>
<feature type="chain" id="PRO_5046207189" evidence="3">
    <location>
        <begin position="24"/>
        <end position="121"/>
    </location>
</feature>